<accession>A0ABU0YIR1</accession>
<feature type="transmembrane region" description="Helical" evidence="6">
    <location>
        <begin position="197"/>
        <end position="215"/>
    </location>
</feature>
<feature type="transmembrane region" description="Helical" evidence="6">
    <location>
        <begin position="39"/>
        <end position="61"/>
    </location>
</feature>
<evidence type="ECO:0000313" key="8">
    <source>
        <dbReference type="Proteomes" id="UP001230156"/>
    </source>
</evidence>
<evidence type="ECO:0000256" key="1">
    <source>
        <dbReference type="ARBA" id="ARBA00004651"/>
    </source>
</evidence>
<keyword evidence="3 6" id="KW-0812">Transmembrane</keyword>
<dbReference type="InterPro" id="IPR001851">
    <property type="entry name" value="ABC_transp_permease"/>
</dbReference>
<comment type="caution">
    <text evidence="7">The sequence shown here is derived from an EMBL/GenBank/DDBJ whole genome shotgun (WGS) entry which is preliminary data.</text>
</comment>
<protein>
    <submittedName>
        <fullName evidence="7">ABC transporter permease</fullName>
    </submittedName>
</protein>
<keyword evidence="5 6" id="KW-0472">Membrane</keyword>
<evidence type="ECO:0000313" key="7">
    <source>
        <dbReference type="EMBL" id="MDQ7247606.1"/>
    </source>
</evidence>
<comment type="subcellular location">
    <subcellularLocation>
        <location evidence="1">Cell membrane</location>
        <topology evidence="1">Multi-pass membrane protein</topology>
    </subcellularLocation>
</comment>
<proteinExistence type="predicted"/>
<feature type="transmembrane region" description="Helical" evidence="6">
    <location>
        <begin position="6"/>
        <end position="27"/>
    </location>
</feature>
<feature type="transmembrane region" description="Helical" evidence="6">
    <location>
        <begin position="221"/>
        <end position="240"/>
    </location>
</feature>
<keyword evidence="4 6" id="KW-1133">Transmembrane helix</keyword>
<keyword evidence="8" id="KW-1185">Reference proteome</keyword>
<evidence type="ECO:0000256" key="3">
    <source>
        <dbReference type="ARBA" id="ARBA00022692"/>
    </source>
</evidence>
<dbReference type="PANTHER" id="PTHR43370">
    <property type="entry name" value="SUGAR ABC TRANSPORTER INTEGRAL MEMBRANE PROTEIN-RELATED"/>
    <property type="match status" value="1"/>
</dbReference>
<feature type="transmembrane region" description="Helical" evidence="6">
    <location>
        <begin position="95"/>
        <end position="115"/>
    </location>
</feature>
<reference evidence="8" key="1">
    <citation type="submission" date="2023-08" db="EMBL/GenBank/DDBJ databases">
        <title>Rhodospirillaceae gen. nov., a novel taxon isolated from the Yangtze River Yuezi River estuary sludge.</title>
        <authorList>
            <person name="Ruan L."/>
        </authorList>
    </citation>
    <scope>NUCLEOTIDE SEQUENCE [LARGE SCALE GENOMIC DNA]</scope>
    <source>
        <strain evidence="8">R-7</strain>
    </source>
</reference>
<evidence type="ECO:0000256" key="2">
    <source>
        <dbReference type="ARBA" id="ARBA00022475"/>
    </source>
</evidence>
<evidence type="ECO:0000256" key="4">
    <source>
        <dbReference type="ARBA" id="ARBA00022989"/>
    </source>
</evidence>
<keyword evidence="2" id="KW-1003">Cell membrane</keyword>
<evidence type="ECO:0000256" key="5">
    <source>
        <dbReference type="ARBA" id="ARBA00023136"/>
    </source>
</evidence>
<dbReference type="CDD" id="cd06580">
    <property type="entry name" value="TM_PBP1_transp_TpRbsC_like"/>
    <property type="match status" value="1"/>
</dbReference>
<feature type="transmembrane region" description="Helical" evidence="6">
    <location>
        <begin position="145"/>
        <end position="166"/>
    </location>
</feature>
<organism evidence="7 8">
    <name type="scientific">Dongia sedimenti</name>
    <dbReference type="NCBI Taxonomy" id="3064282"/>
    <lineage>
        <taxon>Bacteria</taxon>
        <taxon>Pseudomonadati</taxon>
        <taxon>Pseudomonadota</taxon>
        <taxon>Alphaproteobacteria</taxon>
        <taxon>Rhodospirillales</taxon>
        <taxon>Dongiaceae</taxon>
        <taxon>Dongia</taxon>
    </lineage>
</organism>
<evidence type="ECO:0000256" key="6">
    <source>
        <dbReference type="SAM" id="Phobius"/>
    </source>
</evidence>
<sequence>MEGLLTQPFLTALLFGAVTAGVPLLLAGLGEQISEKAGVLNIGIEGMMLFGAYTGFVAAFYTGSFTLGFLAGGVGGAVVASIVMLLCIRFGLNQIVIGIAVTIGFEGLTALLHYFQFSRTYPRLDAAPVIALPGLSQIPVLGPGLFSHNAVVYLAVILVGVFTWMFRSTYVGLNLESAGNKPAALDAAGVSVIKTRALAVLSTGFLAGLGGAYMANVGAGLFVPMMTGGAGFIGIVLAMLARGKPLWVLLGAALFGASLSMTTALQVAGVNVPTDVVQMLPFAMVMLVLVIFARHSVLPPALGLPYVRGDRG</sequence>
<dbReference type="EMBL" id="JAUYVI010000002">
    <property type="protein sequence ID" value="MDQ7247606.1"/>
    <property type="molecule type" value="Genomic_DNA"/>
</dbReference>
<dbReference type="PANTHER" id="PTHR43370:SF2">
    <property type="entry name" value="ABC TRANSPORTER PERMEASE PROTEIN"/>
    <property type="match status" value="1"/>
</dbReference>
<gene>
    <name evidence="7" type="ORF">Q8A70_08000</name>
</gene>
<name>A0ABU0YIR1_9PROT</name>
<feature type="transmembrane region" description="Helical" evidence="6">
    <location>
        <begin position="247"/>
        <end position="270"/>
    </location>
</feature>
<dbReference type="Proteomes" id="UP001230156">
    <property type="component" value="Unassembled WGS sequence"/>
</dbReference>
<feature type="transmembrane region" description="Helical" evidence="6">
    <location>
        <begin position="67"/>
        <end position="88"/>
    </location>
</feature>
<dbReference type="Pfam" id="PF02653">
    <property type="entry name" value="BPD_transp_2"/>
    <property type="match status" value="1"/>
</dbReference>
<dbReference type="RefSeq" id="WP_379955009.1">
    <property type="nucleotide sequence ID" value="NZ_JAUYVI010000002.1"/>
</dbReference>